<evidence type="ECO:0000256" key="3">
    <source>
        <dbReference type="ARBA" id="ARBA00038050"/>
    </source>
</evidence>
<name>A0ABN7PIQ6_TIMPD</name>
<evidence type="ECO:0000256" key="4">
    <source>
        <dbReference type="ARBA" id="ARBA00048707"/>
    </source>
</evidence>
<accession>A0ABN7PIQ6</accession>
<dbReference type="InterPro" id="IPR023476">
    <property type="entry name" value="Pep_tRNA_hydro_II_dom_sf"/>
</dbReference>
<dbReference type="InterPro" id="IPR002833">
    <property type="entry name" value="PTH2"/>
</dbReference>
<organism evidence="5 6">
    <name type="scientific">Timema podura</name>
    <name type="common">Walking stick</name>
    <dbReference type="NCBI Taxonomy" id="61482"/>
    <lineage>
        <taxon>Eukaryota</taxon>
        <taxon>Metazoa</taxon>
        <taxon>Ecdysozoa</taxon>
        <taxon>Arthropoda</taxon>
        <taxon>Hexapoda</taxon>
        <taxon>Insecta</taxon>
        <taxon>Pterygota</taxon>
        <taxon>Neoptera</taxon>
        <taxon>Polyneoptera</taxon>
        <taxon>Phasmatodea</taxon>
        <taxon>Timematodea</taxon>
        <taxon>Timematoidea</taxon>
        <taxon>Timematidae</taxon>
        <taxon>Timema</taxon>
    </lineage>
</organism>
<dbReference type="CDD" id="cd02430">
    <property type="entry name" value="PTH2"/>
    <property type="match status" value="1"/>
</dbReference>
<evidence type="ECO:0000313" key="6">
    <source>
        <dbReference type="Proteomes" id="UP001153148"/>
    </source>
</evidence>
<keyword evidence="2" id="KW-0378">Hydrolase</keyword>
<comment type="caution">
    <text evidence="5">The sequence shown here is derived from an EMBL/GenBank/DDBJ whole genome shotgun (WGS) entry which is preliminary data.</text>
</comment>
<keyword evidence="6" id="KW-1185">Reference proteome</keyword>
<dbReference type="NCBIfam" id="TIGR00283">
    <property type="entry name" value="arch_pth2"/>
    <property type="match status" value="1"/>
</dbReference>
<comment type="catalytic activity">
    <reaction evidence="4">
        <text>an N-acyl-L-alpha-aminoacyl-tRNA + H2O = an N-acyl-L-amino acid + a tRNA + H(+)</text>
        <dbReference type="Rhea" id="RHEA:54448"/>
        <dbReference type="Rhea" id="RHEA-COMP:10123"/>
        <dbReference type="Rhea" id="RHEA-COMP:13883"/>
        <dbReference type="ChEBI" id="CHEBI:15377"/>
        <dbReference type="ChEBI" id="CHEBI:15378"/>
        <dbReference type="ChEBI" id="CHEBI:59874"/>
        <dbReference type="ChEBI" id="CHEBI:78442"/>
        <dbReference type="ChEBI" id="CHEBI:138191"/>
        <dbReference type="EC" id="3.1.1.29"/>
    </reaction>
</comment>
<reference evidence="5" key="1">
    <citation type="submission" date="2021-03" db="EMBL/GenBank/DDBJ databases">
        <authorList>
            <person name="Tran Van P."/>
        </authorList>
    </citation>
    <scope>NUCLEOTIDE SEQUENCE</scope>
</reference>
<dbReference type="Pfam" id="PF01981">
    <property type="entry name" value="PTH2"/>
    <property type="match status" value="1"/>
</dbReference>
<protein>
    <recommendedName>
        <fullName evidence="1">peptidyl-tRNA hydrolase</fullName>
        <ecNumber evidence="1">3.1.1.29</ecNumber>
    </recommendedName>
</protein>
<gene>
    <name evidence="5" type="ORF">TPAB3V08_LOCUS12393</name>
</gene>
<comment type="similarity">
    <text evidence="3">Belongs to the PTH2 family.</text>
</comment>
<dbReference type="EC" id="3.1.1.29" evidence="1"/>
<dbReference type="SUPFAM" id="SSF102462">
    <property type="entry name" value="Peptidyl-tRNA hydrolase II"/>
    <property type="match status" value="1"/>
</dbReference>
<proteinExistence type="inferred from homology"/>
<evidence type="ECO:0000256" key="1">
    <source>
        <dbReference type="ARBA" id="ARBA00013260"/>
    </source>
</evidence>
<evidence type="ECO:0000256" key="2">
    <source>
        <dbReference type="ARBA" id="ARBA00022801"/>
    </source>
</evidence>
<dbReference type="PANTHER" id="PTHR12649">
    <property type="entry name" value="PEPTIDYL-TRNA HYDROLASE 2"/>
    <property type="match status" value="1"/>
</dbReference>
<dbReference type="Proteomes" id="UP001153148">
    <property type="component" value="Unassembled WGS sequence"/>
</dbReference>
<dbReference type="NCBIfam" id="NF003314">
    <property type="entry name" value="PRK04322.1"/>
    <property type="match status" value="1"/>
</dbReference>
<dbReference type="Gene3D" id="3.40.1490.10">
    <property type="entry name" value="Bit1"/>
    <property type="match status" value="1"/>
</dbReference>
<evidence type="ECO:0000313" key="5">
    <source>
        <dbReference type="EMBL" id="CAG2065449.1"/>
    </source>
</evidence>
<sequence length="259" mass="28500">MFESKPAKDDVDDPVEIMLRKTGCMELHYKVQFSTSSTNFTIYVSRNVLLKPKIGESAKTKLKTSAFVWKSIEKQSRISELYMYSCCEDNMPLTLVNAGPFLAGVVLGVALGYTMKRWGLGRDLASSIVHNMEETRQSLRGEQHKLVFVVRMDLKMGKGKVAAQCCHAALSCYKKGLKMAPKSVSAWEAQGQPKIVLKCDGGLDELEQLEKTARALGLPTKIIHDAGRTQVKSGSETVLGIGPGPASLIDKVTDYLKLL</sequence>
<dbReference type="EMBL" id="CAJPIN010043217">
    <property type="protein sequence ID" value="CAG2065449.1"/>
    <property type="molecule type" value="Genomic_DNA"/>
</dbReference>
<dbReference type="PANTHER" id="PTHR12649:SF11">
    <property type="entry name" value="PEPTIDYL-TRNA HYDROLASE 2, MITOCHONDRIAL"/>
    <property type="match status" value="1"/>
</dbReference>